<evidence type="ECO:0000256" key="1">
    <source>
        <dbReference type="SAM" id="Coils"/>
    </source>
</evidence>
<evidence type="ECO:0000256" key="2">
    <source>
        <dbReference type="SAM" id="SignalP"/>
    </source>
</evidence>
<keyword evidence="4" id="KW-1185">Reference proteome</keyword>
<name>A0ABD2LMY6_9BILA</name>
<dbReference type="EMBL" id="JBICBT010000355">
    <property type="protein sequence ID" value="KAL3116615.1"/>
    <property type="molecule type" value="Genomic_DNA"/>
</dbReference>
<sequence>MKIFTPFLLAFIGTHFAVFATLHSLDEWKETCRTIINEIEDTETNLAAESNEKIKLQLNALASEVGKMNFLCLAPNDEKPNCKFDKSNSHFLYSLTEAIRYCEDQNVGQTSAGNSQNANLSILKMFVQQFRADFNTLIMEIELLEIGESARCEEMNRENVQKFFEELKDIQEDLKENKGFYDEELNRYMKSSISNDQGFCYGDAVEKAKKELAESLEKNKHNNDSDDNVHQILIKMIVKMKCLIYENELNVKTAFLMDEHVNGKGIIAMSEIFRQKFEQIRQLMGDDKGQDNDEKINREILLDLATKTAGKSSAMFRYKNMMKNKVRGFIEKANKSLPTLQEEFVKISAVRMKKFVKNVQKLRNQLRPEFLSVLENEEDMPELTTSFIENELKNAITKFLKQMIGIEQLEVMEKEIPKAFRIRREDTSLIKEHENMASSAENV</sequence>
<keyword evidence="1" id="KW-0175">Coiled coil</keyword>
<proteinExistence type="predicted"/>
<feature type="signal peptide" evidence="2">
    <location>
        <begin position="1"/>
        <end position="20"/>
    </location>
</feature>
<feature type="chain" id="PRO_5044876311" evidence="2">
    <location>
        <begin position="21"/>
        <end position="443"/>
    </location>
</feature>
<reference evidence="3 4" key="1">
    <citation type="submission" date="2024-10" db="EMBL/GenBank/DDBJ databases">
        <authorList>
            <person name="Kim D."/>
        </authorList>
    </citation>
    <scope>NUCLEOTIDE SEQUENCE [LARGE SCALE GENOMIC DNA]</scope>
    <source>
        <strain evidence="3">BH-2024</strain>
    </source>
</reference>
<protein>
    <submittedName>
        <fullName evidence="3">Uncharacterized protein</fullName>
    </submittedName>
</protein>
<accession>A0ABD2LMY6</accession>
<evidence type="ECO:0000313" key="4">
    <source>
        <dbReference type="Proteomes" id="UP001620626"/>
    </source>
</evidence>
<gene>
    <name evidence="3" type="ORF">niasHT_001362</name>
</gene>
<keyword evidence="2" id="KW-0732">Signal</keyword>
<evidence type="ECO:0000313" key="3">
    <source>
        <dbReference type="EMBL" id="KAL3116615.1"/>
    </source>
</evidence>
<organism evidence="3 4">
    <name type="scientific">Heterodera trifolii</name>
    <dbReference type="NCBI Taxonomy" id="157864"/>
    <lineage>
        <taxon>Eukaryota</taxon>
        <taxon>Metazoa</taxon>
        <taxon>Ecdysozoa</taxon>
        <taxon>Nematoda</taxon>
        <taxon>Chromadorea</taxon>
        <taxon>Rhabditida</taxon>
        <taxon>Tylenchina</taxon>
        <taxon>Tylenchomorpha</taxon>
        <taxon>Tylenchoidea</taxon>
        <taxon>Heteroderidae</taxon>
        <taxon>Heteroderinae</taxon>
        <taxon>Heterodera</taxon>
    </lineage>
</organism>
<dbReference type="AlphaFoldDB" id="A0ABD2LMY6"/>
<comment type="caution">
    <text evidence="3">The sequence shown here is derived from an EMBL/GenBank/DDBJ whole genome shotgun (WGS) entry which is preliminary data.</text>
</comment>
<feature type="coiled-coil region" evidence="1">
    <location>
        <begin position="25"/>
        <end position="59"/>
    </location>
</feature>
<dbReference type="Proteomes" id="UP001620626">
    <property type="component" value="Unassembled WGS sequence"/>
</dbReference>